<gene>
    <name evidence="5" type="primary">rob_2</name>
    <name evidence="5" type="ORF">DSM106044_01201</name>
</gene>
<name>A0A4U8Q9Y6_9FIRM</name>
<evidence type="ECO:0000256" key="2">
    <source>
        <dbReference type="ARBA" id="ARBA00023125"/>
    </source>
</evidence>
<evidence type="ECO:0000313" key="5">
    <source>
        <dbReference type="EMBL" id="TLD01835.1"/>
    </source>
</evidence>
<reference evidence="5 6" key="1">
    <citation type="journal article" date="2019" name="Anaerobe">
        <title>Detection of Robinsoniella peoriensis in multiple bone samples of a trauma patient.</title>
        <authorList>
            <person name="Schrottner P."/>
            <person name="Hartwich K."/>
            <person name="Bunk B."/>
            <person name="Schober I."/>
            <person name="Helbig S."/>
            <person name="Rudolph W.W."/>
            <person name="Gunzer F."/>
        </authorList>
    </citation>
    <scope>NUCLEOTIDE SEQUENCE [LARGE SCALE GENOMIC DNA]</scope>
    <source>
        <strain evidence="5 6">DSM 106044</strain>
    </source>
</reference>
<dbReference type="InterPro" id="IPR029442">
    <property type="entry name" value="GyrI-like"/>
</dbReference>
<organism evidence="5 6">
    <name type="scientific">Robinsoniella peoriensis</name>
    <dbReference type="NCBI Taxonomy" id="180332"/>
    <lineage>
        <taxon>Bacteria</taxon>
        <taxon>Bacillati</taxon>
        <taxon>Bacillota</taxon>
        <taxon>Clostridia</taxon>
        <taxon>Lachnospirales</taxon>
        <taxon>Lachnospiraceae</taxon>
        <taxon>Robinsoniella</taxon>
    </lineage>
</organism>
<sequence>MNDISPLEKAVSYIETHLEENIGLNDVARETGYSYYHMTRLFASALGEPVGSYIHKRKLYNASRKLLYTDMRVIDIALESGFESSEAFSRAFKSIYGSSPTVYRKNGLDLVIKAKKELDKKSLRHITGNITLEPVIVEMEEVKLAGIRGTTTLADNRLPDLWEQYLQLREKYSAGNADGFSVCETDRAVYDEAGDVSFSVMIGSPADSFSYIPDILIQKTVAAGKYAVFTHRGELGTLEQTYDYIFGTWLLSGKGLLDEREDFEVYRSKITAFDDPENMVEIYIPIK</sequence>
<protein>
    <submittedName>
        <fullName evidence="5">Right origin-binding protein</fullName>
    </submittedName>
</protein>
<dbReference type="PANTHER" id="PTHR47504:SF5">
    <property type="entry name" value="RIGHT ORIGIN-BINDING PROTEIN"/>
    <property type="match status" value="1"/>
</dbReference>
<dbReference type="InterPro" id="IPR009057">
    <property type="entry name" value="Homeodomain-like_sf"/>
</dbReference>
<keyword evidence="1" id="KW-0805">Transcription regulation</keyword>
<dbReference type="SMART" id="SM00342">
    <property type="entry name" value="HTH_ARAC"/>
    <property type="match status" value="1"/>
</dbReference>
<dbReference type="InterPro" id="IPR018062">
    <property type="entry name" value="HTH_AraC-typ_CS"/>
</dbReference>
<dbReference type="Gene3D" id="1.10.10.60">
    <property type="entry name" value="Homeodomain-like"/>
    <property type="match status" value="2"/>
</dbReference>
<dbReference type="Proteomes" id="UP000306509">
    <property type="component" value="Unassembled WGS sequence"/>
</dbReference>
<keyword evidence="3" id="KW-0804">Transcription</keyword>
<comment type="caution">
    <text evidence="5">The sequence shown here is derived from an EMBL/GenBank/DDBJ whole genome shotgun (WGS) entry which is preliminary data.</text>
</comment>
<dbReference type="Pfam" id="PF12833">
    <property type="entry name" value="HTH_18"/>
    <property type="match status" value="1"/>
</dbReference>
<evidence type="ECO:0000256" key="1">
    <source>
        <dbReference type="ARBA" id="ARBA00023015"/>
    </source>
</evidence>
<dbReference type="Gene3D" id="3.20.80.10">
    <property type="entry name" value="Regulatory factor, effector binding domain"/>
    <property type="match status" value="1"/>
</dbReference>
<dbReference type="STRING" id="180332.GCA_000797495_04356"/>
<dbReference type="AlphaFoldDB" id="A0A4U8Q9Y6"/>
<dbReference type="GO" id="GO:0043565">
    <property type="term" value="F:sequence-specific DNA binding"/>
    <property type="evidence" value="ECO:0007669"/>
    <property type="project" value="InterPro"/>
</dbReference>
<dbReference type="PRINTS" id="PR00032">
    <property type="entry name" value="HTHARAC"/>
</dbReference>
<dbReference type="GO" id="GO:0003700">
    <property type="term" value="F:DNA-binding transcription factor activity"/>
    <property type="evidence" value="ECO:0007669"/>
    <property type="project" value="InterPro"/>
</dbReference>
<evidence type="ECO:0000259" key="4">
    <source>
        <dbReference type="PROSITE" id="PS01124"/>
    </source>
</evidence>
<dbReference type="InterPro" id="IPR011256">
    <property type="entry name" value="Reg_factor_effector_dom_sf"/>
</dbReference>
<dbReference type="PROSITE" id="PS00041">
    <property type="entry name" value="HTH_ARAC_FAMILY_1"/>
    <property type="match status" value="1"/>
</dbReference>
<dbReference type="Pfam" id="PF06445">
    <property type="entry name" value="GyrI-like"/>
    <property type="match status" value="1"/>
</dbReference>
<dbReference type="RefSeq" id="WP_070042154.1">
    <property type="nucleotide sequence ID" value="NZ_CABMJZ010000105.1"/>
</dbReference>
<dbReference type="InterPro" id="IPR020449">
    <property type="entry name" value="Tscrpt_reg_AraC-type_HTH"/>
</dbReference>
<dbReference type="SUPFAM" id="SSF55136">
    <property type="entry name" value="Probable bacterial effector-binding domain"/>
    <property type="match status" value="1"/>
</dbReference>
<dbReference type="InterPro" id="IPR010499">
    <property type="entry name" value="AraC_E-bd"/>
</dbReference>
<proteinExistence type="predicted"/>
<dbReference type="PANTHER" id="PTHR47504">
    <property type="entry name" value="RIGHT ORIGIN-BINDING PROTEIN"/>
    <property type="match status" value="1"/>
</dbReference>
<dbReference type="SMART" id="SM00871">
    <property type="entry name" value="AraC_E_bind"/>
    <property type="match status" value="1"/>
</dbReference>
<dbReference type="PROSITE" id="PS01124">
    <property type="entry name" value="HTH_ARAC_FAMILY_2"/>
    <property type="match status" value="1"/>
</dbReference>
<accession>A0A4U8Q9Y6</accession>
<keyword evidence="2" id="KW-0238">DNA-binding</keyword>
<evidence type="ECO:0000313" key="6">
    <source>
        <dbReference type="Proteomes" id="UP000306509"/>
    </source>
</evidence>
<evidence type="ECO:0000256" key="3">
    <source>
        <dbReference type="ARBA" id="ARBA00023163"/>
    </source>
</evidence>
<dbReference type="InterPro" id="IPR018060">
    <property type="entry name" value="HTH_AraC"/>
</dbReference>
<keyword evidence="6" id="KW-1185">Reference proteome</keyword>
<dbReference type="EMBL" id="QGQD01000025">
    <property type="protein sequence ID" value="TLD01835.1"/>
    <property type="molecule type" value="Genomic_DNA"/>
</dbReference>
<feature type="domain" description="HTH araC/xylS-type" evidence="4">
    <location>
        <begin position="8"/>
        <end position="106"/>
    </location>
</feature>
<dbReference type="OrthoDB" id="9782503at2"/>
<dbReference type="InterPro" id="IPR050959">
    <property type="entry name" value="MarA-like"/>
</dbReference>
<dbReference type="SUPFAM" id="SSF46689">
    <property type="entry name" value="Homeodomain-like"/>
    <property type="match status" value="2"/>
</dbReference>